<dbReference type="PANTHER" id="PTHR47506">
    <property type="entry name" value="TRANSCRIPTIONAL REGULATORY PROTEIN"/>
    <property type="match status" value="1"/>
</dbReference>
<evidence type="ECO:0000259" key="5">
    <source>
        <dbReference type="PROSITE" id="PS50977"/>
    </source>
</evidence>
<dbReference type="SUPFAM" id="SSF46689">
    <property type="entry name" value="Homeodomain-like"/>
    <property type="match status" value="1"/>
</dbReference>
<dbReference type="Pfam" id="PF16925">
    <property type="entry name" value="TetR_C_13"/>
    <property type="match status" value="1"/>
</dbReference>
<dbReference type="Gene3D" id="1.10.357.10">
    <property type="entry name" value="Tetracycline Repressor, domain 2"/>
    <property type="match status" value="1"/>
</dbReference>
<accession>A0A2N6KCD3</accession>
<dbReference type="InterPro" id="IPR009057">
    <property type="entry name" value="Homeodomain-like_sf"/>
</dbReference>
<dbReference type="SUPFAM" id="SSF48498">
    <property type="entry name" value="Tetracyclin repressor-like, C-terminal domain"/>
    <property type="match status" value="1"/>
</dbReference>
<dbReference type="InterPro" id="IPR001647">
    <property type="entry name" value="HTH_TetR"/>
</dbReference>
<protein>
    <submittedName>
        <fullName evidence="6">TetR family transcriptional regulator</fullName>
    </submittedName>
</protein>
<dbReference type="RefSeq" id="WP_102174419.1">
    <property type="nucleotide sequence ID" value="NZ_NMQA01000255.1"/>
</dbReference>
<keyword evidence="3" id="KW-0804">Transcription</keyword>
<comment type="caution">
    <text evidence="6">The sequence shown here is derived from an EMBL/GenBank/DDBJ whole genome shotgun (WGS) entry which is preliminary data.</text>
</comment>
<sequence length="192" mass="21183">MNSTDTKTQILDTAQDLIQRVGVNAMSYQDISEAVGIRKASIHYHFPSKDDLVAALLDRYNDYFLRLVDGIIAQSDSAEVKLRRYCSLFEATLCSGNGDKVCLYGMVGAELATLKHPLVDRVTAFYRNNEARLVQILNQGKESGEFSFVGDIQAMATLIFSLLEGGFLVARAHGGASQYRAIIEQLIQLVKG</sequence>
<name>A0A2N6KCD3_9CYAN</name>
<dbReference type="PANTHER" id="PTHR47506:SF6">
    <property type="entry name" value="HTH-TYPE TRANSCRIPTIONAL REPRESSOR NEMR"/>
    <property type="match status" value="1"/>
</dbReference>
<feature type="domain" description="HTH tetR-type" evidence="5">
    <location>
        <begin position="4"/>
        <end position="64"/>
    </location>
</feature>
<dbReference type="InterPro" id="IPR011075">
    <property type="entry name" value="TetR_C"/>
</dbReference>
<proteinExistence type="predicted"/>
<feature type="DNA-binding region" description="H-T-H motif" evidence="4">
    <location>
        <begin position="27"/>
        <end position="46"/>
    </location>
</feature>
<dbReference type="PROSITE" id="PS50977">
    <property type="entry name" value="HTH_TETR_2"/>
    <property type="match status" value="1"/>
</dbReference>
<reference evidence="6 7" key="1">
    <citation type="submission" date="2017-07" db="EMBL/GenBank/DDBJ databases">
        <title>Genomes of Fischerella (Mastigocladus) sp. strains.</title>
        <authorList>
            <person name="Miller S.R."/>
        </authorList>
    </citation>
    <scope>NUCLEOTIDE SEQUENCE [LARGE SCALE GENOMIC DNA]</scope>
    <source>
        <strain evidence="6 7">CCMEE 5268</strain>
    </source>
</reference>
<dbReference type="EMBL" id="NMQA01000255">
    <property type="protein sequence ID" value="PLZ96203.1"/>
    <property type="molecule type" value="Genomic_DNA"/>
</dbReference>
<evidence type="ECO:0000256" key="1">
    <source>
        <dbReference type="ARBA" id="ARBA00023015"/>
    </source>
</evidence>
<keyword evidence="2 4" id="KW-0238">DNA-binding</keyword>
<evidence type="ECO:0000256" key="3">
    <source>
        <dbReference type="ARBA" id="ARBA00023163"/>
    </source>
</evidence>
<gene>
    <name evidence="6" type="ORF">CEN50_19550</name>
</gene>
<dbReference type="Pfam" id="PF00440">
    <property type="entry name" value="TetR_N"/>
    <property type="match status" value="1"/>
</dbReference>
<dbReference type="Proteomes" id="UP000235025">
    <property type="component" value="Unassembled WGS sequence"/>
</dbReference>
<evidence type="ECO:0000313" key="7">
    <source>
        <dbReference type="Proteomes" id="UP000235025"/>
    </source>
</evidence>
<evidence type="ECO:0000256" key="2">
    <source>
        <dbReference type="ARBA" id="ARBA00023125"/>
    </source>
</evidence>
<organism evidence="6 7">
    <name type="scientific">Fischerella thermalis CCMEE 5268</name>
    <dbReference type="NCBI Taxonomy" id="2019662"/>
    <lineage>
        <taxon>Bacteria</taxon>
        <taxon>Bacillati</taxon>
        <taxon>Cyanobacteriota</taxon>
        <taxon>Cyanophyceae</taxon>
        <taxon>Nostocales</taxon>
        <taxon>Hapalosiphonaceae</taxon>
        <taxon>Fischerella</taxon>
    </lineage>
</organism>
<dbReference type="PRINTS" id="PR00455">
    <property type="entry name" value="HTHTETR"/>
</dbReference>
<dbReference type="GO" id="GO:0003677">
    <property type="term" value="F:DNA binding"/>
    <property type="evidence" value="ECO:0007669"/>
    <property type="project" value="UniProtKB-UniRule"/>
</dbReference>
<evidence type="ECO:0000256" key="4">
    <source>
        <dbReference type="PROSITE-ProRule" id="PRU00335"/>
    </source>
</evidence>
<keyword evidence="1" id="KW-0805">Transcription regulation</keyword>
<dbReference type="InterPro" id="IPR036271">
    <property type="entry name" value="Tet_transcr_reg_TetR-rel_C_sf"/>
</dbReference>
<dbReference type="AlphaFoldDB" id="A0A2N6KCD3"/>
<evidence type="ECO:0000313" key="6">
    <source>
        <dbReference type="EMBL" id="PLZ96203.1"/>
    </source>
</evidence>